<dbReference type="Pfam" id="PF07258">
    <property type="entry name" value="COMM_domain"/>
    <property type="match status" value="1"/>
</dbReference>
<dbReference type="InterPro" id="IPR037361">
    <property type="entry name" value="COMMD10"/>
</dbReference>
<evidence type="ECO:0000313" key="4">
    <source>
        <dbReference type="EMBL" id="KAE9309844.1"/>
    </source>
</evidence>
<sequence>MTSVQAYAVLNAVARDKLGQVLARVLEKMAANESEAFTASEKDQLQSMLGLSAAQIDEVVAVAVEIFRDAATFGHVDRNLLLSRGVGDSVAHAVEKTWRKKGRALAGQIAAFHAVETPSLVLHKTDWRLHLEMGSSKLSGQSQPTAIFQLEVADSNSPTNETERMDVELSHAELRSLFLQLNAIQAELDAPPTPSAA</sequence>
<evidence type="ECO:0000313" key="5">
    <source>
        <dbReference type="Proteomes" id="UP000429607"/>
    </source>
</evidence>
<gene>
    <name evidence="3" type="ORF">PR001_g19576</name>
    <name evidence="2" type="ORF">PR002_g20039</name>
    <name evidence="4" type="ORF">PR003_g20416</name>
</gene>
<dbReference type="OrthoDB" id="77522at2759"/>
<reference evidence="5 7" key="1">
    <citation type="submission" date="2018-09" db="EMBL/GenBank/DDBJ databases">
        <title>Genomic investigation of the strawberry pathogen Phytophthora fragariae indicates pathogenicity is determined by transcriptional variation in three key races.</title>
        <authorList>
            <person name="Adams T.M."/>
            <person name="Armitage A.D."/>
            <person name="Sobczyk M.K."/>
            <person name="Bates H.J."/>
            <person name="Dunwell J.M."/>
            <person name="Nellist C.F."/>
            <person name="Harrison R.J."/>
        </authorList>
    </citation>
    <scope>NUCLEOTIDE SEQUENCE [LARGE SCALE GENOMIC DNA]</scope>
    <source>
        <strain evidence="3 5">SCRP249</strain>
        <strain evidence="2 7">SCRP324</strain>
        <strain evidence="4 6">SCRP333</strain>
    </source>
</reference>
<accession>A0A6A3JUL1</accession>
<dbReference type="EMBL" id="QXFV01001835">
    <property type="protein sequence ID" value="KAE8997462.1"/>
    <property type="molecule type" value="Genomic_DNA"/>
</dbReference>
<organism evidence="3 5">
    <name type="scientific">Phytophthora rubi</name>
    <dbReference type="NCBI Taxonomy" id="129364"/>
    <lineage>
        <taxon>Eukaryota</taxon>
        <taxon>Sar</taxon>
        <taxon>Stramenopiles</taxon>
        <taxon>Oomycota</taxon>
        <taxon>Peronosporomycetes</taxon>
        <taxon>Peronosporales</taxon>
        <taxon>Peronosporaceae</taxon>
        <taxon>Phytophthora</taxon>
    </lineage>
</organism>
<keyword evidence="6" id="KW-1185">Reference proteome</keyword>
<dbReference type="Proteomes" id="UP000434957">
    <property type="component" value="Unassembled WGS sequence"/>
</dbReference>
<evidence type="ECO:0000313" key="6">
    <source>
        <dbReference type="Proteomes" id="UP000434957"/>
    </source>
</evidence>
<dbReference type="EMBL" id="QXFT01001812">
    <property type="protein sequence ID" value="KAE9309844.1"/>
    <property type="molecule type" value="Genomic_DNA"/>
</dbReference>
<evidence type="ECO:0000313" key="2">
    <source>
        <dbReference type="EMBL" id="KAE8994120.1"/>
    </source>
</evidence>
<dbReference type="Proteomes" id="UP000435112">
    <property type="component" value="Unassembled WGS sequence"/>
</dbReference>
<dbReference type="PROSITE" id="PS51269">
    <property type="entry name" value="COMM"/>
    <property type="match status" value="1"/>
</dbReference>
<comment type="caution">
    <text evidence="3">The sequence shown here is derived from an EMBL/GenBank/DDBJ whole genome shotgun (WGS) entry which is preliminary data.</text>
</comment>
<proteinExistence type="predicted"/>
<protein>
    <recommendedName>
        <fullName evidence="1">COMM domain-containing protein</fullName>
    </recommendedName>
</protein>
<evidence type="ECO:0000313" key="3">
    <source>
        <dbReference type="EMBL" id="KAE8997462.1"/>
    </source>
</evidence>
<dbReference type="EMBL" id="QXFU01001870">
    <property type="protein sequence ID" value="KAE8994120.1"/>
    <property type="molecule type" value="Genomic_DNA"/>
</dbReference>
<evidence type="ECO:0000313" key="7">
    <source>
        <dbReference type="Proteomes" id="UP000435112"/>
    </source>
</evidence>
<dbReference type="PANTHER" id="PTHR12333:SF0">
    <property type="entry name" value="COMM DOMAIN-CONTAINING PROTEIN 10"/>
    <property type="match status" value="1"/>
</dbReference>
<evidence type="ECO:0000259" key="1">
    <source>
        <dbReference type="PROSITE" id="PS51269"/>
    </source>
</evidence>
<feature type="domain" description="COMM" evidence="1">
    <location>
        <begin position="121"/>
        <end position="192"/>
    </location>
</feature>
<dbReference type="AlphaFoldDB" id="A0A6A3JUL1"/>
<name>A0A6A3JUL1_9STRA</name>
<dbReference type="InterPro" id="IPR017920">
    <property type="entry name" value="COMM"/>
</dbReference>
<dbReference type="PANTHER" id="PTHR12333">
    <property type="entry name" value="COMM DOMAIN CONTAINING PROTEIN 10"/>
    <property type="match status" value="1"/>
</dbReference>
<dbReference type="Proteomes" id="UP000429607">
    <property type="component" value="Unassembled WGS sequence"/>
</dbReference>